<keyword evidence="2" id="KW-1185">Reference proteome</keyword>
<dbReference type="EMBL" id="JAVXUP010001288">
    <property type="protein sequence ID" value="KAK3013568.1"/>
    <property type="molecule type" value="Genomic_DNA"/>
</dbReference>
<evidence type="ECO:0000313" key="2">
    <source>
        <dbReference type="Proteomes" id="UP001188597"/>
    </source>
</evidence>
<comment type="caution">
    <text evidence="1">The sequence shown here is derived from an EMBL/GenBank/DDBJ whole genome shotgun (WGS) entry which is preliminary data.</text>
</comment>
<organism evidence="1 2">
    <name type="scientific">Escallonia herrerae</name>
    <dbReference type="NCBI Taxonomy" id="1293975"/>
    <lineage>
        <taxon>Eukaryota</taxon>
        <taxon>Viridiplantae</taxon>
        <taxon>Streptophyta</taxon>
        <taxon>Embryophyta</taxon>
        <taxon>Tracheophyta</taxon>
        <taxon>Spermatophyta</taxon>
        <taxon>Magnoliopsida</taxon>
        <taxon>eudicotyledons</taxon>
        <taxon>Gunneridae</taxon>
        <taxon>Pentapetalae</taxon>
        <taxon>asterids</taxon>
        <taxon>campanulids</taxon>
        <taxon>Escalloniales</taxon>
        <taxon>Escalloniaceae</taxon>
        <taxon>Escallonia</taxon>
    </lineage>
</organism>
<name>A0AA88VT27_9ASTE</name>
<sequence length="153" mass="17569">MSDTIQSFNHLTASCKHTLLRLLQSELSSLTAYPTNLLTIPLPLPLFPHSQFRVSASRFLCHPYFETGDKPAKGIHVNIVCTLNGKLVQFIVSDRNPKYISWGTEERASGHGLYKSLAWPNLPRRRDLRHSFFSSQMDLKKEFFKVLEMNLVH</sequence>
<evidence type="ECO:0000313" key="1">
    <source>
        <dbReference type="EMBL" id="KAK3013568.1"/>
    </source>
</evidence>
<gene>
    <name evidence="1" type="ORF">RJ639_008747</name>
</gene>
<protein>
    <submittedName>
        <fullName evidence="1">Uncharacterized protein</fullName>
    </submittedName>
</protein>
<proteinExistence type="predicted"/>
<reference evidence="1" key="1">
    <citation type="submission" date="2022-12" db="EMBL/GenBank/DDBJ databases">
        <title>Draft genome assemblies for two species of Escallonia (Escalloniales).</title>
        <authorList>
            <person name="Chanderbali A."/>
            <person name="Dervinis C."/>
            <person name="Anghel I."/>
            <person name="Soltis D."/>
            <person name="Soltis P."/>
            <person name="Zapata F."/>
        </authorList>
    </citation>
    <scope>NUCLEOTIDE SEQUENCE</scope>
    <source>
        <strain evidence="1">UCBG64.0493</strain>
        <tissue evidence="1">Leaf</tissue>
    </source>
</reference>
<accession>A0AA88VT27</accession>
<dbReference type="AlphaFoldDB" id="A0AA88VT27"/>
<dbReference type="Proteomes" id="UP001188597">
    <property type="component" value="Unassembled WGS sequence"/>
</dbReference>